<evidence type="ECO:0000313" key="4">
    <source>
        <dbReference type="EMBL" id="MEY8017491.1"/>
    </source>
</evidence>
<keyword evidence="5" id="KW-1185">Reference proteome</keyword>
<gene>
    <name evidence="4" type="ORF">AB8998_22195</name>
</gene>
<feature type="region of interest" description="Disordered" evidence="1">
    <location>
        <begin position="1"/>
        <end position="52"/>
    </location>
</feature>
<evidence type="ECO:0000313" key="5">
    <source>
        <dbReference type="Proteomes" id="UP001564760"/>
    </source>
</evidence>
<feature type="transmembrane region" description="Helical" evidence="2">
    <location>
        <begin position="60"/>
        <end position="81"/>
    </location>
</feature>
<comment type="caution">
    <text evidence="4">The sequence shown here is derived from an EMBL/GenBank/DDBJ whole genome shotgun (WGS) entry which is preliminary data.</text>
</comment>
<protein>
    <submittedName>
        <fullName evidence="4">DUF732 domain-containing protein</fullName>
    </submittedName>
</protein>
<sequence>MPEPVPAADEPTPDGGETVAAPASAGPDAVEPAWSREDDAGSAGEPPADRQSWQATWRKAAVLLVGGLAVAGAIVLAFWLMSPSDSPAPAKGGAPPATSTASSAAPSSIASTPQQDQKYVRDLNDRGISFADPQAAIYNGKMVCQNISRGMTVPQVANEFRASNPGMGADADTYVTISVHAYCPQHNNLVDGG</sequence>
<keyword evidence="2" id="KW-1133">Transmembrane helix</keyword>
<feature type="compositionally biased region" description="Low complexity" evidence="1">
    <location>
        <begin position="86"/>
        <end position="113"/>
    </location>
</feature>
<evidence type="ECO:0000256" key="1">
    <source>
        <dbReference type="SAM" id="MobiDB-lite"/>
    </source>
</evidence>
<dbReference type="RefSeq" id="WP_369739762.1">
    <property type="nucleotide sequence ID" value="NZ_JBGEDP010000001.1"/>
</dbReference>
<feature type="domain" description="DUF732" evidence="3">
    <location>
        <begin position="115"/>
        <end position="185"/>
    </location>
</feature>
<dbReference type="InterPro" id="IPR007969">
    <property type="entry name" value="DUF732"/>
</dbReference>
<keyword evidence="2" id="KW-0472">Membrane</keyword>
<dbReference type="Pfam" id="PF05305">
    <property type="entry name" value="DUF732"/>
    <property type="match status" value="1"/>
</dbReference>
<reference evidence="4 5" key="1">
    <citation type="submission" date="2024-08" db="EMBL/GenBank/DDBJ databases">
        <title>Mycobacterium servetensis sp. nov., a novel rapid-growing mycobacterial species recovered from a human patient in Zaragoza, Spain.</title>
        <authorList>
            <person name="Tristancho-Baro A.I."/>
            <person name="Buenestado-Serrano S."/>
            <person name="Garcia De Viedma D."/>
            <person name="Milagro-Beamonte A."/>
            <person name="Burillo N."/>
            <person name="Sanz S."/>
            <person name="Lopez-Calleja A.I."/>
            <person name="Penas-Utrilla D."/>
            <person name="Guardingo M."/>
            <person name="Garcia M.J."/>
            <person name="Vinuelas-Bayon J."/>
        </authorList>
    </citation>
    <scope>NUCLEOTIDE SEQUENCE [LARGE SCALE GENOMIC DNA]</scope>
    <source>
        <strain evidence="5">HUMS_12744610</strain>
    </source>
</reference>
<keyword evidence="2" id="KW-0812">Transmembrane</keyword>
<evidence type="ECO:0000256" key="2">
    <source>
        <dbReference type="SAM" id="Phobius"/>
    </source>
</evidence>
<name>A0ABV4C7M9_9MYCO</name>
<dbReference type="Proteomes" id="UP001564760">
    <property type="component" value="Unassembled WGS sequence"/>
</dbReference>
<proteinExistence type="predicted"/>
<organism evidence="4 5">
    <name type="scientific">Mycobacterium servetii</name>
    <dbReference type="NCBI Taxonomy" id="3237418"/>
    <lineage>
        <taxon>Bacteria</taxon>
        <taxon>Bacillati</taxon>
        <taxon>Actinomycetota</taxon>
        <taxon>Actinomycetes</taxon>
        <taxon>Mycobacteriales</taxon>
        <taxon>Mycobacteriaceae</taxon>
        <taxon>Mycobacterium</taxon>
    </lineage>
</organism>
<dbReference type="EMBL" id="JBGEDP010000001">
    <property type="protein sequence ID" value="MEY8017491.1"/>
    <property type="molecule type" value="Genomic_DNA"/>
</dbReference>
<evidence type="ECO:0000259" key="3">
    <source>
        <dbReference type="Pfam" id="PF05305"/>
    </source>
</evidence>
<accession>A0ABV4C7M9</accession>
<feature type="region of interest" description="Disordered" evidence="1">
    <location>
        <begin position="86"/>
        <end position="116"/>
    </location>
</feature>